<dbReference type="EMBL" id="CP036754">
    <property type="protein sequence ID" value="QBK63917.1"/>
    <property type="molecule type" value="Genomic_DNA"/>
</dbReference>
<evidence type="ECO:0000313" key="7">
    <source>
        <dbReference type="Proteomes" id="UP000230633"/>
    </source>
</evidence>
<dbReference type="EMBL" id="CP036581">
    <property type="protein sequence ID" value="QBK62650.1"/>
    <property type="molecule type" value="Genomic_DNA"/>
</dbReference>
<dbReference type="Proteomes" id="UP000291995">
    <property type="component" value="Plasmid pYk76-cp30-6xcp30-11"/>
</dbReference>
<reference evidence="5" key="3">
    <citation type="submission" date="2022-12" db="EMBL/GenBank/DDBJ databases">
        <title>B. miyamotoi WGS.</title>
        <authorList>
            <person name="Gabriele M."/>
            <person name="Kuleshov K.V."/>
            <person name="Hepner S."/>
            <person name="Hoornstra D."/>
            <person name="Hovius J.W."/>
            <person name="Platonov A.E."/>
            <person name="Fingerle V."/>
            <person name="Strube C."/>
        </authorList>
    </citation>
    <scope>NUCLEOTIDE SEQUENCE</scope>
    <source>
        <strain evidence="5">Yekat-1</strain>
        <plasmid evidence="5">pYekat-1-cp30-8</plasmid>
    </source>
</reference>
<geneLocation type="plasmid" evidence="6 8">
    <name>pYk76-cp30-6xcp30-11</name>
</geneLocation>
<evidence type="ECO:0000313" key="5">
    <source>
        <dbReference type="EMBL" id="WDE71924.1"/>
    </source>
</evidence>
<dbReference type="Proteomes" id="UP000230633">
    <property type="component" value="Plasmid pYekat-1-cp30-8"/>
</dbReference>
<evidence type="ECO:0000313" key="2">
    <source>
        <dbReference type="EMBL" id="QBK63917.1"/>
    </source>
</evidence>
<dbReference type="EMBL" id="CP036942">
    <property type="protein sequence ID" value="QBK65212.1"/>
    <property type="molecule type" value="Genomic_DNA"/>
</dbReference>
<reference evidence="6" key="2">
    <citation type="submission" date="2022-12" db="EMBL/GenBank/DDBJ databases">
        <title>B. miyamotoi WGS.</title>
        <authorList>
            <person name="Kuleshov K.V."/>
            <person name="Hoornstra D."/>
            <person name="Hovius J.W."/>
            <person name="Platonov A.E."/>
            <person name="Telford S.R. III."/>
        </authorList>
    </citation>
    <scope>NUCLEOTIDE SEQUENCE</scope>
    <source>
        <strain evidence="6">Yekat-76</strain>
        <plasmid evidence="6">pYk76-cp30-6xcp30-11</plasmid>
    </source>
</reference>
<dbReference type="EMBL" id="CP037499">
    <property type="protein sequence ID" value="QBL99385.1"/>
    <property type="molecule type" value="Genomic_DNA"/>
</dbReference>
<dbReference type="InterPro" id="IPR006739">
    <property type="entry name" value="DUF603"/>
</dbReference>
<sequence>MNRLKKTFDDYAIYFREGRLNDSQIAKEMGVSRVNVGKMRHKWESLQNNPNYTKNDAKITISEDTFNNMLARSLEAETQAHRLKSQVEIEKNKIALTFLTSFNQYCQLELQDDVTKANKLHNEILQYRQDTSNTDSNDFELSLRLSELKELEKNIETKRMDLCYKVLLKLKSVLDISKYKE</sequence>
<evidence type="ECO:0000313" key="4">
    <source>
        <dbReference type="EMBL" id="QBL99385.1"/>
    </source>
</evidence>
<name>A0A482CXV7_9SPIR</name>
<keyword evidence="4" id="KW-0614">Plasmid</keyword>
<protein>
    <submittedName>
        <fullName evidence="4">DUF603 domain-containing protein</fullName>
    </submittedName>
</protein>
<geneLocation type="plasmid" evidence="5 7">
    <name>pYekat-1-cp30-8</name>
</geneLocation>
<dbReference type="AlphaFoldDB" id="A0A482CXV7"/>
<reference evidence="4" key="1">
    <citation type="submission" date="2019-03" db="EMBL/GenBank/DDBJ databases">
        <title>Whole genome sequencing of Borrelia miyamotoi strains isolated at the Russian territory.</title>
        <authorList>
            <person name="Kuleshov K.V."/>
            <person name="Platonov A.E."/>
            <person name="Goptar I.A."/>
            <person name="Shipulin G.A."/>
            <person name="Markelov M.L."/>
            <person name="Koetsveld J."/>
            <person name="Kolyasnikova N.M."/>
            <person name="Sarksyan D.S."/>
            <person name="Toporkova M.G."/>
            <person name="Hovius J.W."/>
        </authorList>
    </citation>
    <scope>NUCLEOTIDE SEQUENCE</scope>
    <source>
        <strain evidence="4">Yekat-18</strain>
        <strain evidence="3">Yekat-21</strain>
        <strain evidence="2">Yekat-31</strain>
        <strain evidence="1">Yekat-76</strain>
        <plasmid evidence="4">unnamed</plasmid>
    </source>
</reference>
<keyword evidence="7" id="KW-1185">Reference proteome</keyword>
<organism evidence="4">
    <name type="scientific">Borrelia miyamotoi</name>
    <dbReference type="NCBI Taxonomy" id="47466"/>
    <lineage>
        <taxon>Bacteria</taxon>
        <taxon>Pseudomonadati</taxon>
        <taxon>Spirochaetota</taxon>
        <taxon>Spirochaetia</taxon>
        <taxon>Spirochaetales</taxon>
        <taxon>Borreliaceae</taxon>
        <taxon>Borrelia</taxon>
    </lineage>
</organism>
<evidence type="ECO:0000313" key="8">
    <source>
        <dbReference type="Proteomes" id="UP000291995"/>
    </source>
</evidence>
<evidence type="ECO:0000313" key="1">
    <source>
        <dbReference type="EMBL" id="QBK62650.1"/>
    </source>
</evidence>
<gene>
    <name evidence="5" type="ORF">CNO13_005520</name>
    <name evidence="6" type="ORF">EZU67_005795</name>
    <name evidence="1" type="ORF">EZU67_05795</name>
    <name evidence="2" type="ORF">EZU68_05940</name>
    <name evidence="3" type="ORF">EZU69_05970</name>
    <name evidence="4" type="ORF">EZU71_05955</name>
</gene>
<accession>A0A482CXV7</accession>
<evidence type="ECO:0000313" key="3">
    <source>
        <dbReference type="EMBL" id="QBK65212.1"/>
    </source>
</evidence>
<dbReference type="EMBL" id="CP117155">
    <property type="protein sequence ID" value="WDE71924.1"/>
    <property type="molecule type" value="Genomic_DNA"/>
</dbReference>
<dbReference type="EMBL" id="CP117141">
    <property type="protein sequence ID" value="WEG86272.1"/>
    <property type="molecule type" value="Genomic_DNA"/>
</dbReference>
<dbReference type="RefSeq" id="WP_099591054.1">
    <property type="nucleotide sequence ID" value="NZ_CP036754.1"/>
</dbReference>
<dbReference type="Pfam" id="PF04645">
    <property type="entry name" value="DUF603"/>
    <property type="match status" value="1"/>
</dbReference>
<evidence type="ECO:0000313" key="6">
    <source>
        <dbReference type="EMBL" id="WEG86272.1"/>
    </source>
</evidence>
<geneLocation type="plasmid" evidence="4">
    <name>unnamed</name>
</geneLocation>
<proteinExistence type="predicted"/>